<keyword evidence="1" id="KW-0812">Transmembrane</keyword>
<accession>A0A813LV89</accession>
<keyword evidence="1" id="KW-0472">Membrane</keyword>
<gene>
    <name evidence="3" type="ORF">PGLA2088_LOCUS49366</name>
    <name evidence="2" type="ORF">PGLA2088_LOCUS9733</name>
</gene>
<sequence>MLSVYKNSAVSSAQLHQADIRQREVDFYTNNYWIWGSTAVIMAGFAFGQLTEAIPEGTDETLALFYLGFTSLCLSLDLCIITWTVLLCIWGPGMALRGQGGMKAYNDAVLFLKAEQRTVYLAFVVSVIAYFGSSCCLLWVYPSRTSVNIFSTCILLGCLVGMAFLQMKLELQIGGLGNNHEDVDGRIRAFVPFEDVADLDTFVASALPESAQATTFQRGMYASA</sequence>
<feature type="transmembrane region" description="Helical" evidence="1">
    <location>
        <begin position="147"/>
        <end position="165"/>
    </location>
</feature>
<evidence type="ECO:0000313" key="3">
    <source>
        <dbReference type="EMBL" id="CAE8738848.1"/>
    </source>
</evidence>
<feature type="transmembrane region" description="Helical" evidence="1">
    <location>
        <begin position="32"/>
        <end position="51"/>
    </location>
</feature>
<name>A0A813LV89_POLGL</name>
<evidence type="ECO:0008006" key="5">
    <source>
        <dbReference type="Google" id="ProtNLM"/>
    </source>
</evidence>
<protein>
    <recommendedName>
        <fullName evidence="5">Transmembrane protein</fullName>
    </recommendedName>
</protein>
<keyword evidence="1" id="KW-1133">Transmembrane helix</keyword>
<dbReference type="EMBL" id="CAJNNW010010810">
    <property type="protein sequence ID" value="CAE8652494.1"/>
    <property type="molecule type" value="Genomic_DNA"/>
</dbReference>
<dbReference type="AlphaFoldDB" id="A0A813LV89"/>
<evidence type="ECO:0000256" key="1">
    <source>
        <dbReference type="SAM" id="Phobius"/>
    </source>
</evidence>
<reference evidence="3" key="1">
    <citation type="submission" date="2021-02" db="EMBL/GenBank/DDBJ databases">
        <authorList>
            <person name="Dougan E. K."/>
            <person name="Rhodes N."/>
            <person name="Thang M."/>
            <person name="Chan C."/>
        </authorList>
    </citation>
    <scope>NUCLEOTIDE SEQUENCE</scope>
</reference>
<feature type="transmembrane region" description="Helical" evidence="1">
    <location>
        <begin position="63"/>
        <end position="90"/>
    </location>
</feature>
<dbReference type="EMBL" id="CAJNNW010037014">
    <property type="protein sequence ID" value="CAE8738848.1"/>
    <property type="molecule type" value="Genomic_DNA"/>
</dbReference>
<proteinExistence type="predicted"/>
<comment type="caution">
    <text evidence="3">The sequence shown here is derived from an EMBL/GenBank/DDBJ whole genome shotgun (WGS) entry which is preliminary data.</text>
</comment>
<evidence type="ECO:0000313" key="4">
    <source>
        <dbReference type="Proteomes" id="UP000626109"/>
    </source>
</evidence>
<feature type="transmembrane region" description="Helical" evidence="1">
    <location>
        <begin position="119"/>
        <end position="141"/>
    </location>
</feature>
<evidence type="ECO:0000313" key="2">
    <source>
        <dbReference type="EMBL" id="CAE8652494.1"/>
    </source>
</evidence>
<organism evidence="3 4">
    <name type="scientific">Polarella glacialis</name>
    <name type="common">Dinoflagellate</name>
    <dbReference type="NCBI Taxonomy" id="89957"/>
    <lineage>
        <taxon>Eukaryota</taxon>
        <taxon>Sar</taxon>
        <taxon>Alveolata</taxon>
        <taxon>Dinophyceae</taxon>
        <taxon>Suessiales</taxon>
        <taxon>Suessiaceae</taxon>
        <taxon>Polarella</taxon>
    </lineage>
</organism>
<dbReference type="Proteomes" id="UP000626109">
    <property type="component" value="Unassembled WGS sequence"/>
</dbReference>